<dbReference type="Proteomes" id="UP000053664">
    <property type="component" value="Unassembled WGS sequence"/>
</dbReference>
<dbReference type="EMBL" id="KE361645">
    <property type="protein sequence ID" value="EPQ26338.1"/>
    <property type="molecule type" value="Genomic_DNA"/>
</dbReference>
<sequence>MPSSQVSDKDAEAFDYTSDHFDDHIIYGGWVDSDTLPGLTIQDHGPVTLPLVDKTEADRLAARCSSELRECSSFDDSSEPSLQNLLQLEASEIAFSNPAWKAGLARLAPVIAEHLAFPGVELVLDLQQLLLFSAGGPSQQLCEFGSVDGQFATLIVQLPSAHNGGHLIVYEDTSPVVHDFGASAGTTQYACHYAVLDVKAESEFTRVTEGVQLLLVYAICWPRGSVQTAYSFEEGIRTAMAARLGQLSDQERRFCYLLDEKCERHDLLRLGPAGIRGIDRHRVLSLCAANDSLPKDRRYAFFIAKADCSDECSWTSSPEFWSRSVIVGRLIKLNGEPVPGTDPLPYFFGDQDVLNPQRVSLASLWHGRRRTAYSQYYNEPELSAKEVRYHKRILIAWPARSVELLQSACRGEMSSNLRLLATKPSLVRLVEQLNHLKTLSKLDRRPFPASLFRQELPTELLSRPFRRELFVLFTELFETAEDLLDGSTGWSDLVSLSQAPKAWKVVEIPILQGFTKDLYTTVRALAISLREDSPAVQSLLVTAVVQGTQPVGARLLESPTQRKVWRVALALPELAVCKRLVERHLECGGAALKSCIVELLKAREEQPEVYAARQGLLKPLFQCRRAWLQGEHAKASQAIEGEEVWRFSSASFQRHLGVQAFLRSAERTAVLRGFSTQRSARKLVKTCVEENTAPSWSPEPSEAFSFTARAGGRGASSYVLLTKTDEYPQRRERKRLEQLEALEQELAKLAPVIAGEGIEAQREPRRADVSTDVKGQHKASGTSNGSPSAESRRSKRVKTA</sequence>
<reference evidence="2 3" key="1">
    <citation type="journal article" date="2013" name="Plant Cell">
        <title>The transition from a phytopathogenic smut ancestor to an anamorphic biocontrol agent deciphered by comparative whole-genome analysis.</title>
        <authorList>
            <person name="Lefebvre F."/>
            <person name="Joly D.L."/>
            <person name="Labbe C."/>
            <person name="Teichmann B."/>
            <person name="Linning R."/>
            <person name="Belzile F."/>
            <person name="Bakkeren G."/>
            <person name="Belanger R.R."/>
        </authorList>
    </citation>
    <scope>NUCLEOTIDE SEQUENCE [LARGE SCALE GENOMIC DNA]</scope>
    <source>
        <strain evidence="2 3">PF-1</strain>
    </source>
</reference>
<dbReference type="HOGENOM" id="CLU_315702_0_0_1"/>
<accession>A0A061H1T7</accession>
<dbReference type="RefSeq" id="XP_007881716.1">
    <property type="nucleotide sequence ID" value="XM_007883525.1"/>
</dbReference>
<evidence type="ECO:0000313" key="2">
    <source>
        <dbReference type="EMBL" id="EPQ26338.1"/>
    </source>
</evidence>
<evidence type="ECO:0000313" key="3">
    <source>
        <dbReference type="Proteomes" id="UP000053664"/>
    </source>
</evidence>
<dbReference type="GeneID" id="19320067"/>
<organism evidence="2 3">
    <name type="scientific">Pseudozyma flocculosa PF-1</name>
    <dbReference type="NCBI Taxonomy" id="1277687"/>
    <lineage>
        <taxon>Eukaryota</taxon>
        <taxon>Fungi</taxon>
        <taxon>Dikarya</taxon>
        <taxon>Basidiomycota</taxon>
        <taxon>Ustilaginomycotina</taxon>
        <taxon>Ustilaginomycetes</taxon>
        <taxon>Ustilaginales</taxon>
        <taxon>Ustilaginaceae</taxon>
        <taxon>Pseudozyma</taxon>
    </lineage>
</organism>
<evidence type="ECO:0000256" key="1">
    <source>
        <dbReference type="SAM" id="MobiDB-lite"/>
    </source>
</evidence>
<dbReference type="AlphaFoldDB" id="A0A061H1T7"/>
<name>A0A061H1T7_9BASI</name>
<gene>
    <name evidence="2" type="ORF">PFL1_05986</name>
</gene>
<feature type="compositionally biased region" description="Polar residues" evidence="1">
    <location>
        <begin position="779"/>
        <end position="789"/>
    </location>
</feature>
<dbReference type="eggNOG" id="ENOG502QTV7">
    <property type="taxonomic scope" value="Eukaryota"/>
</dbReference>
<feature type="compositionally biased region" description="Basic and acidic residues" evidence="1">
    <location>
        <begin position="759"/>
        <end position="775"/>
    </location>
</feature>
<protein>
    <submittedName>
        <fullName evidence="2">Uncharacterized protein</fullName>
    </submittedName>
</protein>
<proteinExistence type="predicted"/>
<feature type="region of interest" description="Disordered" evidence="1">
    <location>
        <begin position="753"/>
        <end position="800"/>
    </location>
</feature>
<dbReference type="PANTHER" id="PTHR33099:SF7">
    <property type="entry name" value="MYND-TYPE DOMAIN-CONTAINING PROTEIN"/>
    <property type="match status" value="1"/>
</dbReference>
<dbReference type="KEGG" id="pfp:PFL1_05986"/>
<dbReference type="PANTHER" id="PTHR33099">
    <property type="entry name" value="FE2OG DIOXYGENASE DOMAIN-CONTAINING PROTEIN"/>
    <property type="match status" value="1"/>
</dbReference>